<sequence length="440" mass="51421">MNCKPFIWQHQDVNQNVNIDCSCFDISKIDNANLYDKVALEIIVHPDQQIWQQRNSQLQNLVIEFYYSRSRIIKPPKDYDNRSFDIAFDFFQQDSWQAALKRDECDRQQDANKIVHQSIEASQDQKISTQEGELRFGKYHNVWIAVFNNCQHSIDKVIKLNNKNTKLEITIWFFEEGGQEFSLEEQGLLNVVTILTVVTIIGFIYNYRIFKSEIQKHGEWDYAYLFVLVVMGLEATQNLINFFHLIVYNMNGKGISAFSTISEIIQIVDNYLLMVLLILLAWGWSIEFMDMEDWDIYGPLAFLLAFAQALIVGLGRLVSSQTDYHIYQGWVGYTISLIYISLAIYFYYSTNQRKKKGDSVDAFYIQLKIYGMLFFLAFPILLLVSKLVDPYKSYQIILMGNMFVRLLNMVLMARLFTGKSSEYQKICIKGKSFLDRGKIL</sequence>
<evidence type="ECO:0000256" key="1">
    <source>
        <dbReference type="SAM" id="Phobius"/>
    </source>
</evidence>
<dbReference type="HOGENOM" id="CLU_654633_0_0_1"/>
<dbReference type="InParanoid" id="A0BQ54"/>
<dbReference type="OMA" id="HNVWIAV"/>
<dbReference type="GO" id="GO:0007186">
    <property type="term" value="P:G protein-coupled receptor signaling pathway"/>
    <property type="evidence" value="ECO:0007669"/>
    <property type="project" value="InterPro"/>
</dbReference>
<keyword evidence="1" id="KW-1133">Transmembrane helix</keyword>
<dbReference type="GeneID" id="5013853"/>
<dbReference type="Proteomes" id="UP000000600">
    <property type="component" value="Unassembled WGS sequence"/>
</dbReference>
<proteinExistence type="predicted"/>
<dbReference type="RefSeq" id="XP_001428069.1">
    <property type="nucleotide sequence ID" value="XM_001428032.1"/>
</dbReference>
<dbReference type="PANTHER" id="PTHR23252:SF24">
    <property type="entry name" value="TRANSMEMBRANE PROTEIN 145"/>
    <property type="match status" value="1"/>
</dbReference>
<evidence type="ECO:0000313" key="3">
    <source>
        <dbReference type="EMBL" id="CAK60671.1"/>
    </source>
</evidence>
<dbReference type="OrthoDB" id="45670at2759"/>
<feature type="domain" description="GPR180/TMEM145 transmembrane" evidence="2">
    <location>
        <begin position="195"/>
        <end position="412"/>
    </location>
</feature>
<evidence type="ECO:0000259" key="2">
    <source>
        <dbReference type="Pfam" id="PF10192"/>
    </source>
</evidence>
<feature type="transmembrane region" description="Helical" evidence="1">
    <location>
        <begin position="369"/>
        <end position="388"/>
    </location>
</feature>
<keyword evidence="1" id="KW-0812">Transmembrane</keyword>
<name>A0BQ54_PARTE</name>
<feature type="transmembrane region" description="Helical" evidence="1">
    <location>
        <begin position="296"/>
        <end position="318"/>
    </location>
</feature>
<feature type="transmembrane region" description="Helical" evidence="1">
    <location>
        <begin position="222"/>
        <end position="244"/>
    </location>
</feature>
<feature type="transmembrane region" description="Helical" evidence="1">
    <location>
        <begin position="394"/>
        <end position="416"/>
    </location>
</feature>
<reference evidence="3 4" key="1">
    <citation type="journal article" date="2006" name="Nature">
        <title>Global trends of whole-genome duplications revealed by the ciliate Paramecium tetraurelia.</title>
        <authorList>
            <consortium name="Genoscope"/>
            <person name="Aury J.-M."/>
            <person name="Jaillon O."/>
            <person name="Duret L."/>
            <person name="Noel B."/>
            <person name="Jubin C."/>
            <person name="Porcel B.M."/>
            <person name="Segurens B."/>
            <person name="Daubin V."/>
            <person name="Anthouard V."/>
            <person name="Aiach N."/>
            <person name="Arnaiz O."/>
            <person name="Billaut A."/>
            <person name="Beisson J."/>
            <person name="Blanc I."/>
            <person name="Bouhouche K."/>
            <person name="Camara F."/>
            <person name="Duharcourt S."/>
            <person name="Guigo R."/>
            <person name="Gogendeau D."/>
            <person name="Katinka M."/>
            <person name="Keller A.-M."/>
            <person name="Kissmehl R."/>
            <person name="Klotz C."/>
            <person name="Koll F."/>
            <person name="Le Moue A."/>
            <person name="Lepere C."/>
            <person name="Malinsky S."/>
            <person name="Nowacki M."/>
            <person name="Nowak J.K."/>
            <person name="Plattner H."/>
            <person name="Poulain J."/>
            <person name="Ruiz F."/>
            <person name="Serrano V."/>
            <person name="Zagulski M."/>
            <person name="Dessen P."/>
            <person name="Betermier M."/>
            <person name="Weissenbach J."/>
            <person name="Scarpelli C."/>
            <person name="Schachter V."/>
            <person name="Sperling L."/>
            <person name="Meyer E."/>
            <person name="Cohen J."/>
            <person name="Wincker P."/>
        </authorList>
    </citation>
    <scope>NUCLEOTIDE SEQUENCE [LARGE SCALE GENOMIC DNA]</scope>
    <source>
        <strain evidence="3 4">Stock d4-2</strain>
    </source>
</reference>
<dbReference type="eggNOG" id="ENOG502SCYU">
    <property type="taxonomic scope" value="Eukaryota"/>
</dbReference>
<evidence type="ECO:0000313" key="4">
    <source>
        <dbReference type="Proteomes" id="UP000000600"/>
    </source>
</evidence>
<feature type="transmembrane region" description="Helical" evidence="1">
    <location>
        <begin position="264"/>
        <end position="284"/>
    </location>
</feature>
<dbReference type="EMBL" id="CT868008">
    <property type="protein sequence ID" value="CAK60671.1"/>
    <property type="molecule type" value="Genomic_DNA"/>
</dbReference>
<dbReference type="InterPro" id="IPR019336">
    <property type="entry name" value="GPR180/TMEM145_TM"/>
</dbReference>
<dbReference type="PANTHER" id="PTHR23252">
    <property type="entry name" value="INTIMAL THICKNESS RECEPTOR-RELATED"/>
    <property type="match status" value="1"/>
</dbReference>
<feature type="transmembrane region" description="Helical" evidence="1">
    <location>
        <begin position="330"/>
        <end position="348"/>
    </location>
</feature>
<dbReference type="InterPro" id="IPR047831">
    <property type="entry name" value="GPR180/TMEM145"/>
</dbReference>
<protein>
    <recommendedName>
        <fullName evidence="2">GPR180/TMEM145 transmembrane domain-containing protein</fullName>
    </recommendedName>
</protein>
<organism evidence="3 4">
    <name type="scientific">Paramecium tetraurelia</name>
    <dbReference type="NCBI Taxonomy" id="5888"/>
    <lineage>
        <taxon>Eukaryota</taxon>
        <taxon>Sar</taxon>
        <taxon>Alveolata</taxon>
        <taxon>Ciliophora</taxon>
        <taxon>Intramacronucleata</taxon>
        <taxon>Oligohymenophorea</taxon>
        <taxon>Peniculida</taxon>
        <taxon>Parameciidae</taxon>
        <taxon>Paramecium</taxon>
    </lineage>
</organism>
<keyword evidence="4" id="KW-1185">Reference proteome</keyword>
<accession>A0BQ54</accession>
<dbReference type="Pfam" id="PF10192">
    <property type="entry name" value="GPR180-TMEM145_TM"/>
    <property type="match status" value="1"/>
</dbReference>
<dbReference type="KEGG" id="ptm:GSPATT00005422001"/>
<dbReference type="GO" id="GO:0019236">
    <property type="term" value="P:response to pheromone"/>
    <property type="evidence" value="ECO:0007669"/>
    <property type="project" value="InterPro"/>
</dbReference>
<keyword evidence="1" id="KW-0472">Membrane</keyword>
<dbReference type="AlphaFoldDB" id="A0BQ54"/>
<gene>
    <name evidence="3" type="ORF">GSPATT00005422001</name>
</gene>
<feature type="transmembrane region" description="Helical" evidence="1">
    <location>
        <begin position="188"/>
        <end position="210"/>
    </location>
</feature>